<dbReference type="SUPFAM" id="SSF55874">
    <property type="entry name" value="ATPase domain of HSP90 chaperone/DNA topoisomerase II/histidine kinase"/>
    <property type="match status" value="1"/>
</dbReference>
<dbReference type="InterPro" id="IPR036890">
    <property type="entry name" value="HATPase_C_sf"/>
</dbReference>
<dbReference type="SMART" id="SM00387">
    <property type="entry name" value="HATPase_c"/>
    <property type="match status" value="1"/>
</dbReference>
<evidence type="ECO:0000259" key="8">
    <source>
        <dbReference type="PROSITE" id="PS50109"/>
    </source>
</evidence>
<dbReference type="EMBL" id="CP004387">
    <property type="protein sequence ID" value="AJD47879.1"/>
    <property type="molecule type" value="Genomic_DNA"/>
</dbReference>
<feature type="chain" id="PRO_5002097613" description="histidine kinase" evidence="7">
    <location>
        <begin position="40"/>
        <end position="626"/>
    </location>
</feature>
<dbReference type="HOGENOM" id="CLU_014388_0_0_6"/>
<dbReference type="KEGG" id="apac:S7S_07315"/>
<dbReference type="Pfam" id="PF07695">
    <property type="entry name" value="7TMR-DISM_7TM"/>
    <property type="match status" value="1"/>
</dbReference>
<keyword evidence="5" id="KW-0902">Two-component regulatory system</keyword>
<proteinExistence type="predicted"/>
<dbReference type="RefSeq" id="WP_008739230.1">
    <property type="nucleotide sequence ID" value="NZ_CP004387.1"/>
</dbReference>
<feature type="transmembrane region" description="Helical" evidence="6">
    <location>
        <begin position="256"/>
        <end position="273"/>
    </location>
</feature>
<keyword evidence="4 9" id="KW-0418">Kinase</keyword>
<feature type="signal peptide" evidence="7">
    <location>
        <begin position="1"/>
        <end position="39"/>
    </location>
</feature>
<name>A0A0B4XI78_9GAMM</name>
<dbReference type="STRING" id="391936.S7S_07315"/>
<dbReference type="Pfam" id="PF02518">
    <property type="entry name" value="HATPase_c"/>
    <property type="match status" value="1"/>
</dbReference>
<keyword evidence="7" id="KW-0732">Signal</keyword>
<keyword evidence="6" id="KW-0812">Transmembrane</keyword>
<comment type="catalytic activity">
    <reaction evidence="1">
        <text>ATP + protein L-histidine = ADP + protein N-phospho-L-histidine.</text>
        <dbReference type="EC" id="2.7.13.3"/>
    </reaction>
</comment>
<feature type="transmembrane region" description="Helical" evidence="6">
    <location>
        <begin position="308"/>
        <end position="325"/>
    </location>
</feature>
<feature type="domain" description="Histidine kinase" evidence="8">
    <location>
        <begin position="536"/>
        <end position="625"/>
    </location>
</feature>
<dbReference type="GO" id="GO:0004673">
    <property type="term" value="F:protein histidine kinase activity"/>
    <property type="evidence" value="ECO:0007669"/>
    <property type="project" value="UniProtKB-EC"/>
</dbReference>
<dbReference type="InterPro" id="IPR011623">
    <property type="entry name" value="7TMR_DISM_rcpt_extracell_dom1"/>
</dbReference>
<evidence type="ECO:0000313" key="9">
    <source>
        <dbReference type="EMBL" id="AJD47879.1"/>
    </source>
</evidence>
<evidence type="ECO:0000313" key="10">
    <source>
        <dbReference type="Proteomes" id="UP000006764"/>
    </source>
</evidence>
<keyword evidence="10" id="KW-1185">Reference proteome</keyword>
<dbReference type="CDD" id="cd16917">
    <property type="entry name" value="HATPase_UhpB-NarQ-NarX-like"/>
    <property type="match status" value="1"/>
</dbReference>
<evidence type="ECO:0000256" key="4">
    <source>
        <dbReference type="ARBA" id="ARBA00022777"/>
    </source>
</evidence>
<evidence type="ECO:0000256" key="3">
    <source>
        <dbReference type="ARBA" id="ARBA00022679"/>
    </source>
</evidence>
<organism evidence="9 10">
    <name type="scientific">Isoalcanivorax pacificus W11-5</name>
    <dbReference type="NCBI Taxonomy" id="391936"/>
    <lineage>
        <taxon>Bacteria</taxon>
        <taxon>Pseudomonadati</taxon>
        <taxon>Pseudomonadota</taxon>
        <taxon>Gammaproteobacteria</taxon>
        <taxon>Oceanospirillales</taxon>
        <taxon>Alcanivoracaceae</taxon>
        <taxon>Isoalcanivorax</taxon>
    </lineage>
</organism>
<keyword evidence="3" id="KW-0808">Transferase</keyword>
<evidence type="ECO:0000256" key="1">
    <source>
        <dbReference type="ARBA" id="ARBA00000085"/>
    </source>
</evidence>
<dbReference type="PANTHER" id="PTHR24421">
    <property type="entry name" value="NITRATE/NITRITE SENSOR PROTEIN NARX-RELATED"/>
    <property type="match status" value="1"/>
</dbReference>
<feature type="transmembrane region" description="Helical" evidence="6">
    <location>
        <begin position="220"/>
        <end position="244"/>
    </location>
</feature>
<evidence type="ECO:0000256" key="2">
    <source>
        <dbReference type="ARBA" id="ARBA00012438"/>
    </source>
</evidence>
<keyword evidence="6" id="KW-0472">Membrane</keyword>
<dbReference type="Gene3D" id="3.30.565.10">
    <property type="entry name" value="Histidine kinase-like ATPase, C-terminal domain"/>
    <property type="match status" value="1"/>
</dbReference>
<sequence length="626" mass="69104">MKPPATTWHRAALCRAALCWAALSTLPLWLMVQPGTANADCTPHIASVMAARDSGQGRPVDGWQAVTLPDNWSLRWPEHDGSVWYRLQLQRPCPGTAPASALVIHYLIMAGEVFINDSLLWRDRHLTEPLSRSWNSPRYWVLPDTAATDDIVWVRVAGVAAQTPGLGRVSIGDQDAMQALYLRELWRTRTLSVINLTVSAVLGTLALFVWLAFPAHRVFGYYALTSICWVLFGINTLATEAWPFTSTEAVARANHLAYALFIASFCVFTWRLLALHHPAWLEKALGVLGLVVLGMIVLVPGWSSLQLAGHLSTLILLLNILYIIWQALRRRQPEHYVVAASFLLLIAIAVRDILVLSGVLKSDHALTPYTCLLFMVMAAVLLGTRVARNARRIERFNQELSNAVDQACADLSRTLAKEHQLAIHNSRLQERLQLAHDLHDGLGGQIVRSIMVIEQNDAPLQNERFISMLKLLRDDLRQVIDSGASATASAPATPAEWAAPLRYRFANLCDALGIGMSWCVPDSWQAPPSALQCLLLARLAEEALTNVVKHSRAHHAQVTLQQQEHFLVLRVGDDGIGFDVEALQGASLGIGLDSMRARAERMGGTLTLHSRPGATVLEARLPLQGR</sequence>
<dbReference type="PROSITE" id="PS50109">
    <property type="entry name" value="HIS_KIN"/>
    <property type="match status" value="1"/>
</dbReference>
<accession>A0A0B4XI78</accession>
<feature type="transmembrane region" description="Helical" evidence="6">
    <location>
        <begin position="285"/>
        <end position="302"/>
    </location>
</feature>
<feature type="transmembrane region" description="Helical" evidence="6">
    <location>
        <begin position="337"/>
        <end position="360"/>
    </location>
</feature>
<dbReference type="InterPro" id="IPR005467">
    <property type="entry name" value="His_kinase_dom"/>
</dbReference>
<evidence type="ECO:0000256" key="6">
    <source>
        <dbReference type="SAM" id="Phobius"/>
    </source>
</evidence>
<dbReference type="InterPro" id="IPR050482">
    <property type="entry name" value="Sensor_HK_TwoCompSys"/>
</dbReference>
<evidence type="ECO:0000256" key="5">
    <source>
        <dbReference type="ARBA" id="ARBA00023012"/>
    </source>
</evidence>
<dbReference type="AlphaFoldDB" id="A0A0B4XI78"/>
<reference evidence="9 10" key="1">
    <citation type="journal article" date="2012" name="J. Bacteriol.">
        <title>Genome sequence of an alkane-degrading bacterium, Alcanivorax pacificus type strain W11-5, isolated from deep sea sediment.</title>
        <authorList>
            <person name="Lai Q."/>
            <person name="Shao Z."/>
        </authorList>
    </citation>
    <scope>NUCLEOTIDE SEQUENCE [LARGE SCALE GENOMIC DNA]</scope>
    <source>
        <strain evidence="9 10">W11-5</strain>
    </source>
</reference>
<dbReference type="GO" id="GO:0000160">
    <property type="term" value="P:phosphorelay signal transduction system"/>
    <property type="evidence" value="ECO:0007669"/>
    <property type="project" value="UniProtKB-KW"/>
</dbReference>
<protein>
    <recommendedName>
        <fullName evidence="2">histidine kinase</fullName>
        <ecNumber evidence="2">2.7.13.3</ecNumber>
    </recommendedName>
</protein>
<dbReference type="EC" id="2.7.13.3" evidence="2"/>
<dbReference type="InterPro" id="IPR003594">
    <property type="entry name" value="HATPase_dom"/>
</dbReference>
<feature type="transmembrane region" description="Helical" evidence="6">
    <location>
        <begin position="366"/>
        <end position="387"/>
    </location>
</feature>
<dbReference type="PANTHER" id="PTHR24421:SF10">
    <property type="entry name" value="NITRATE_NITRITE SENSOR PROTEIN NARQ"/>
    <property type="match status" value="1"/>
</dbReference>
<gene>
    <name evidence="9" type="ORF">S7S_07315</name>
</gene>
<feature type="transmembrane region" description="Helical" evidence="6">
    <location>
        <begin position="193"/>
        <end position="213"/>
    </location>
</feature>
<keyword evidence="6" id="KW-1133">Transmembrane helix</keyword>
<evidence type="ECO:0000256" key="7">
    <source>
        <dbReference type="SAM" id="SignalP"/>
    </source>
</evidence>
<dbReference type="Proteomes" id="UP000006764">
    <property type="component" value="Chromosome"/>
</dbReference>